<organism evidence="2 3">
    <name type="scientific">Heterodera trifolii</name>
    <dbReference type="NCBI Taxonomy" id="157864"/>
    <lineage>
        <taxon>Eukaryota</taxon>
        <taxon>Metazoa</taxon>
        <taxon>Ecdysozoa</taxon>
        <taxon>Nematoda</taxon>
        <taxon>Chromadorea</taxon>
        <taxon>Rhabditida</taxon>
        <taxon>Tylenchina</taxon>
        <taxon>Tylenchomorpha</taxon>
        <taxon>Tylenchoidea</taxon>
        <taxon>Heteroderidae</taxon>
        <taxon>Heteroderinae</taxon>
        <taxon>Heterodera</taxon>
    </lineage>
</organism>
<comment type="caution">
    <text evidence="2">The sequence shown here is derived from an EMBL/GenBank/DDBJ whole genome shotgun (WGS) entry which is preliminary data.</text>
</comment>
<evidence type="ECO:0000313" key="3">
    <source>
        <dbReference type="Proteomes" id="UP001620626"/>
    </source>
</evidence>
<dbReference type="EMBL" id="JBICBT010001298">
    <property type="protein sequence ID" value="KAL3074081.1"/>
    <property type="molecule type" value="Genomic_DNA"/>
</dbReference>
<protein>
    <submittedName>
        <fullName evidence="2">Uncharacterized protein</fullName>
    </submittedName>
</protein>
<dbReference type="Proteomes" id="UP001620626">
    <property type="component" value="Unassembled WGS sequence"/>
</dbReference>
<feature type="region of interest" description="Disordered" evidence="1">
    <location>
        <begin position="51"/>
        <end position="72"/>
    </location>
</feature>
<evidence type="ECO:0000256" key="1">
    <source>
        <dbReference type="SAM" id="MobiDB-lite"/>
    </source>
</evidence>
<keyword evidence="3" id="KW-1185">Reference proteome</keyword>
<name>A0ABD2I9F8_9BILA</name>
<accession>A0ABD2I9F8</accession>
<reference evidence="2 3" key="1">
    <citation type="submission" date="2024-10" db="EMBL/GenBank/DDBJ databases">
        <authorList>
            <person name="Kim D."/>
        </authorList>
    </citation>
    <scope>NUCLEOTIDE SEQUENCE [LARGE SCALE GENOMIC DNA]</scope>
    <source>
        <strain evidence="2">BH-2024</strain>
    </source>
</reference>
<proteinExistence type="predicted"/>
<sequence>MCQCLDCDQHQQQQHNCCSPTQQQRRRFTVVPVKEGTDLSKMAQNRQIKFINSDSDGSSSDEESASLSSSPATTTITASAIKFNRQRLSSILRNAKMFEMPKNAAFGAGRVVHFADSCGQPLASFRLIPSWRECSISMEQ</sequence>
<dbReference type="AlphaFoldDB" id="A0ABD2I9F8"/>
<evidence type="ECO:0000313" key="2">
    <source>
        <dbReference type="EMBL" id="KAL3074081.1"/>
    </source>
</evidence>
<gene>
    <name evidence="2" type="ORF">niasHT_033289</name>
</gene>